<dbReference type="InterPro" id="IPR023476">
    <property type="entry name" value="Pep_tRNA_hydro_II_dom_sf"/>
</dbReference>
<name>A0A1B2I715_9BACT</name>
<proteinExistence type="predicted"/>
<dbReference type="InterPro" id="IPR017021">
    <property type="entry name" value="UCP033763"/>
</dbReference>
<dbReference type="Proteomes" id="UP000093044">
    <property type="component" value="Chromosome"/>
</dbReference>
<evidence type="ECO:0000313" key="2">
    <source>
        <dbReference type="Proteomes" id="UP000093044"/>
    </source>
</evidence>
<keyword evidence="2" id="KW-1185">Reference proteome</keyword>
<dbReference type="PIRSF" id="PIRSF033736">
    <property type="entry name" value="UCP033763"/>
    <property type="match status" value="1"/>
</dbReference>
<dbReference type="Pfam" id="PF09391">
    <property type="entry name" value="DUF2000"/>
    <property type="match status" value="1"/>
</dbReference>
<dbReference type="KEGG" id="cpor:BED41_12115"/>
<dbReference type="SUPFAM" id="SSF102462">
    <property type="entry name" value="Peptidyl-tRNA hydrolase II"/>
    <property type="match status" value="1"/>
</dbReference>
<dbReference type="OrthoDB" id="1045582at2"/>
<dbReference type="EMBL" id="CP016757">
    <property type="protein sequence ID" value="ANZ45760.1"/>
    <property type="molecule type" value="Genomic_DNA"/>
</dbReference>
<accession>A0A1B2I715</accession>
<dbReference type="GeneID" id="83058592"/>
<dbReference type="RefSeq" id="WP_066746662.1">
    <property type="nucleotide sequence ID" value="NZ_CALCLR010000089.1"/>
</dbReference>
<organism evidence="1 2">
    <name type="scientific">Cloacibacillus porcorum</name>
    <dbReference type="NCBI Taxonomy" id="1197717"/>
    <lineage>
        <taxon>Bacteria</taxon>
        <taxon>Thermotogati</taxon>
        <taxon>Synergistota</taxon>
        <taxon>Synergistia</taxon>
        <taxon>Synergistales</taxon>
        <taxon>Synergistaceae</taxon>
        <taxon>Cloacibacillus</taxon>
    </lineage>
</organism>
<dbReference type="AlphaFoldDB" id="A0A1B2I715"/>
<sequence length="140" mass="15475">MEVQNEKCVMVIDEELPLGLIANTAGIIGITLGRHRPETVGPDVLDKSGRAHLGVIEFPVPILRAGKEKLRAIRARLYEPEFSALLTVDFSDVAQSCKNYEEYIEKSAAVEEDELHYFGIGICGAKKLVNRLTGDLPLLR</sequence>
<gene>
    <name evidence="1" type="ORF">BED41_12115</name>
</gene>
<evidence type="ECO:0000313" key="1">
    <source>
        <dbReference type="EMBL" id="ANZ45760.1"/>
    </source>
</evidence>
<dbReference type="InterPro" id="IPR018988">
    <property type="entry name" value="DUF2000"/>
</dbReference>
<reference evidence="1" key="1">
    <citation type="submission" date="2016-08" db="EMBL/GenBank/DDBJ databases">
        <title>Complete genome of Cloacibacillus porcorum.</title>
        <authorList>
            <person name="Looft T."/>
            <person name="Bayles D.O."/>
            <person name="Alt D.P."/>
        </authorList>
    </citation>
    <scope>NUCLEOTIDE SEQUENCE [LARGE SCALE GENOMIC DNA]</scope>
    <source>
        <strain evidence="1">CL-84</strain>
    </source>
</reference>
<protein>
    <submittedName>
        <fullName evidence="1">Uncharacterized protein</fullName>
    </submittedName>
</protein>
<dbReference type="Gene3D" id="3.40.1490.10">
    <property type="entry name" value="Bit1"/>
    <property type="match status" value="1"/>
</dbReference>
<dbReference type="STRING" id="1197717.BED41_12115"/>